<dbReference type="EMBL" id="GL377651">
    <property type="protein sequence ID" value="EFJ10865.1"/>
    <property type="molecule type" value="Genomic_DNA"/>
</dbReference>
<feature type="domain" description="Glycosyltransferase N-terminal" evidence="2">
    <location>
        <begin position="1"/>
        <end position="37"/>
    </location>
</feature>
<accession>D8SXD3</accession>
<evidence type="ECO:0000259" key="2">
    <source>
        <dbReference type="Pfam" id="PF26168"/>
    </source>
</evidence>
<sequence length="65" mass="7017">IVILPYPGQGHINPLLQLSLALASTMGFRVTFVSTRKNHGAIVLSPEDRGIGIHLATIPDEMLPE</sequence>
<dbReference type="Proteomes" id="UP000001514">
    <property type="component" value="Unassembled WGS sequence"/>
</dbReference>
<dbReference type="PANTHER" id="PTHR11926">
    <property type="entry name" value="GLUCOSYL/GLUCURONOSYL TRANSFERASES"/>
    <property type="match status" value="1"/>
</dbReference>
<dbReference type="InParanoid" id="D8SXD3"/>
<feature type="non-terminal residue" evidence="3">
    <location>
        <position position="1"/>
    </location>
</feature>
<gene>
    <name evidence="3" type="ORF">SELMODRAFT_127198</name>
</gene>
<organism evidence="4">
    <name type="scientific">Selaginella moellendorffii</name>
    <name type="common">Spikemoss</name>
    <dbReference type="NCBI Taxonomy" id="88036"/>
    <lineage>
        <taxon>Eukaryota</taxon>
        <taxon>Viridiplantae</taxon>
        <taxon>Streptophyta</taxon>
        <taxon>Embryophyta</taxon>
        <taxon>Tracheophyta</taxon>
        <taxon>Lycopodiopsida</taxon>
        <taxon>Selaginellales</taxon>
        <taxon>Selaginellaceae</taxon>
        <taxon>Selaginella</taxon>
    </lineage>
</organism>
<dbReference type="SUPFAM" id="SSF53756">
    <property type="entry name" value="UDP-Glycosyltransferase/glycogen phosphorylase"/>
    <property type="match status" value="1"/>
</dbReference>
<dbReference type="AlphaFoldDB" id="D8SXD3"/>
<proteinExistence type="inferred from homology"/>
<keyword evidence="4" id="KW-1185">Reference proteome</keyword>
<dbReference type="InterPro" id="IPR058980">
    <property type="entry name" value="Glyco_transf_N"/>
</dbReference>
<dbReference type="Pfam" id="PF26168">
    <property type="entry name" value="Glyco_transf_N"/>
    <property type="match status" value="1"/>
</dbReference>
<dbReference type="PANTHER" id="PTHR11926:SF774">
    <property type="entry name" value="UDP-GLYCOSYLTRANSFERASE 85A1-RELATED"/>
    <property type="match status" value="1"/>
</dbReference>
<comment type="similarity">
    <text evidence="1">Belongs to the UDP-glycosyltransferase family.</text>
</comment>
<evidence type="ECO:0000256" key="1">
    <source>
        <dbReference type="ARBA" id="ARBA00009995"/>
    </source>
</evidence>
<protein>
    <recommendedName>
        <fullName evidence="2">Glycosyltransferase N-terminal domain-containing protein</fullName>
    </recommendedName>
</protein>
<dbReference type="KEGG" id="smo:SELMODRAFT_127198"/>
<name>D8SXD3_SELML</name>
<reference evidence="3 4" key="1">
    <citation type="journal article" date="2011" name="Science">
        <title>The Selaginella genome identifies genetic changes associated with the evolution of vascular plants.</title>
        <authorList>
            <person name="Banks J.A."/>
            <person name="Nishiyama T."/>
            <person name="Hasebe M."/>
            <person name="Bowman J.L."/>
            <person name="Gribskov M."/>
            <person name="dePamphilis C."/>
            <person name="Albert V.A."/>
            <person name="Aono N."/>
            <person name="Aoyama T."/>
            <person name="Ambrose B.A."/>
            <person name="Ashton N.W."/>
            <person name="Axtell M.J."/>
            <person name="Barker E."/>
            <person name="Barker M.S."/>
            <person name="Bennetzen J.L."/>
            <person name="Bonawitz N.D."/>
            <person name="Chapple C."/>
            <person name="Cheng C."/>
            <person name="Correa L.G."/>
            <person name="Dacre M."/>
            <person name="DeBarry J."/>
            <person name="Dreyer I."/>
            <person name="Elias M."/>
            <person name="Engstrom E.M."/>
            <person name="Estelle M."/>
            <person name="Feng L."/>
            <person name="Finet C."/>
            <person name="Floyd S.K."/>
            <person name="Frommer W.B."/>
            <person name="Fujita T."/>
            <person name="Gramzow L."/>
            <person name="Gutensohn M."/>
            <person name="Harholt J."/>
            <person name="Hattori M."/>
            <person name="Heyl A."/>
            <person name="Hirai T."/>
            <person name="Hiwatashi Y."/>
            <person name="Ishikawa M."/>
            <person name="Iwata M."/>
            <person name="Karol K.G."/>
            <person name="Koehler B."/>
            <person name="Kolukisaoglu U."/>
            <person name="Kubo M."/>
            <person name="Kurata T."/>
            <person name="Lalonde S."/>
            <person name="Li K."/>
            <person name="Li Y."/>
            <person name="Litt A."/>
            <person name="Lyons E."/>
            <person name="Manning G."/>
            <person name="Maruyama T."/>
            <person name="Michael T.P."/>
            <person name="Mikami K."/>
            <person name="Miyazaki S."/>
            <person name="Morinaga S."/>
            <person name="Murata T."/>
            <person name="Mueller-Roeber B."/>
            <person name="Nelson D.R."/>
            <person name="Obara M."/>
            <person name="Oguri Y."/>
            <person name="Olmstead R.G."/>
            <person name="Onodera N."/>
            <person name="Petersen B.L."/>
            <person name="Pils B."/>
            <person name="Prigge M."/>
            <person name="Rensing S.A."/>
            <person name="Riano-Pachon D.M."/>
            <person name="Roberts A.W."/>
            <person name="Sato Y."/>
            <person name="Scheller H.V."/>
            <person name="Schulz B."/>
            <person name="Schulz C."/>
            <person name="Shakirov E.V."/>
            <person name="Shibagaki N."/>
            <person name="Shinohara N."/>
            <person name="Shippen D.E."/>
            <person name="Soerensen I."/>
            <person name="Sotooka R."/>
            <person name="Sugimoto N."/>
            <person name="Sugita M."/>
            <person name="Sumikawa N."/>
            <person name="Tanurdzic M."/>
            <person name="Theissen G."/>
            <person name="Ulvskov P."/>
            <person name="Wakazuki S."/>
            <person name="Weng J.K."/>
            <person name="Willats W.W."/>
            <person name="Wipf D."/>
            <person name="Wolf P.G."/>
            <person name="Yang L."/>
            <person name="Zimmer A.D."/>
            <person name="Zhu Q."/>
            <person name="Mitros T."/>
            <person name="Hellsten U."/>
            <person name="Loque D."/>
            <person name="Otillar R."/>
            <person name="Salamov A."/>
            <person name="Schmutz J."/>
            <person name="Shapiro H."/>
            <person name="Lindquist E."/>
            <person name="Lucas S."/>
            <person name="Rokhsar D."/>
            <person name="Grigoriev I.V."/>
        </authorList>
    </citation>
    <scope>NUCLEOTIDE SEQUENCE [LARGE SCALE GENOMIC DNA]</scope>
</reference>
<dbReference type="HOGENOM" id="CLU_2856606_0_0_1"/>
<evidence type="ECO:0000313" key="3">
    <source>
        <dbReference type="EMBL" id="EFJ10865.1"/>
    </source>
</evidence>
<dbReference type="Gene3D" id="3.40.50.2000">
    <property type="entry name" value="Glycogen Phosphorylase B"/>
    <property type="match status" value="1"/>
</dbReference>
<dbReference type="Gramene" id="EFJ10865">
    <property type="protein sequence ID" value="EFJ10865"/>
    <property type="gene ID" value="SELMODRAFT_127198"/>
</dbReference>
<evidence type="ECO:0000313" key="4">
    <source>
        <dbReference type="Proteomes" id="UP000001514"/>
    </source>
</evidence>